<comment type="subcellular location">
    <subcellularLocation>
        <location evidence="1">Membrane</location>
        <topology evidence="1">Multi-pass membrane protein</topology>
    </subcellularLocation>
</comment>
<name>A0A8H5ZE31_COCSA</name>
<evidence type="ECO:0000256" key="7">
    <source>
        <dbReference type="SAM" id="Phobius"/>
    </source>
</evidence>
<feature type="compositionally biased region" description="Basic and acidic residues" evidence="6">
    <location>
        <begin position="410"/>
        <end position="421"/>
    </location>
</feature>
<dbReference type="EMBL" id="WNKQ01000013">
    <property type="protein sequence ID" value="KAF5847596.1"/>
    <property type="molecule type" value="Genomic_DNA"/>
</dbReference>
<dbReference type="PANTHER" id="PTHR33048">
    <property type="entry name" value="PTH11-LIKE INTEGRAL MEMBRANE PROTEIN (AFU_ORTHOLOGUE AFUA_5G11245)"/>
    <property type="match status" value="1"/>
</dbReference>
<protein>
    <recommendedName>
        <fullName evidence="8">Rhodopsin domain-containing protein</fullName>
    </recommendedName>
</protein>
<evidence type="ECO:0000256" key="6">
    <source>
        <dbReference type="SAM" id="MobiDB-lite"/>
    </source>
</evidence>
<keyword evidence="4 7" id="KW-0472">Membrane</keyword>
<feature type="transmembrane region" description="Helical" evidence="7">
    <location>
        <begin position="33"/>
        <end position="51"/>
    </location>
</feature>
<keyword evidence="2 7" id="KW-0812">Transmembrane</keyword>
<feature type="compositionally biased region" description="Low complexity" evidence="6">
    <location>
        <begin position="328"/>
        <end position="352"/>
    </location>
</feature>
<comment type="similarity">
    <text evidence="5">Belongs to the SAT4 family.</text>
</comment>
<comment type="caution">
    <text evidence="9">The sequence shown here is derived from an EMBL/GenBank/DDBJ whole genome shotgun (WGS) entry which is preliminary data.</text>
</comment>
<feature type="transmembrane region" description="Helical" evidence="7">
    <location>
        <begin position="159"/>
        <end position="179"/>
    </location>
</feature>
<feature type="transmembrane region" description="Helical" evidence="7">
    <location>
        <begin position="213"/>
        <end position="236"/>
    </location>
</feature>
<evidence type="ECO:0000313" key="9">
    <source>
        <dbReference type="EMBL" id="KAF5847596.1"/>
    </source>
</evidence>
<dbReference type="Proteomes" id="UP000624244">
    <property type="component" value="Unassembled WGS sequence"/>
</dbReference>
<keyword evidence="3 7" id="KW-1133">Transmembrane helix</keyword>
<proteinExistence type="inferred from homology"/>
<evidence type="ECO:0000256" key="1">
    <source>
        <dbReference type="ARBA" id="ARBA00004141"/>
    </source>
</evidence>
<dbReference type="InterPro" id="IPR049326">
    <property type="entry name" value="Rhodopsin_dom_fungi"/>
</dbReference>
<dbReference type="GO" id="GO:0016020">
    <property type="term" value="C:membrane"/>
    <property type="evidence" value="ECO:0007669"/>
    <property type="project" value="UniProtKB-SubCell"/>
</dbReference>
<accession>A0A8H5ZE31</accession>
<sequence length="477" mass="53623">MPGGTNPPLSVIASWPPPNYDNPEGRGRVTSNIAFVLTPITFFTVFSRLWVRFYMQRNAGWDDWFMVISLVTCLLFHDIVHSLTVSQPLVMTLAILIPWTADKYHSGVHIWDVDLTLFETQRKLILAIEVLFVLGTGLVKVSILLFFRRLGSRGTSKTFRITTWVAIGFQVTTTIAFFISPLVGCRPISAYWEQSNVINIALGKKFNCNEEGAYMTAAGVISTMQDVICALLPNFIYWKAKIPFRQKAALMAIFATAYGVAVFGALRTYSTWVLFYETYDISWQIWEIWNWTLLELHIGVICANTPALKVFVKRYLNVKSLVSKSHGSSQAKSSQAKSSQAKSSQAKSSQTARQANSTPSGKSRAKLALWKNSFANHGYYSQPTQLSVNDQGGVQIREESNQDISNNSKTSRDSNSNHEHYTNDDVEMGILKNAASYPSQPPEAHRGSRGLVSLYMYDSELEDENMSQGFRHMRIEV</sequence>
<dbReference type="Pfam" id="PF20684">
    <property type="entry name" value="Fung_rhodopsin"/>
    <property type="match status" value="1"/>
</dbReference>
<dbReference type="InterPro" id="IPR052337">
    <property type="entry name" value="SAT4-like"/>
</dbReference>
<feature type="domain" description="Rhodopsin" evidence="8">
    <location>
        <begin position="48"/>
        <end position="313"/>
    </location>
</feature>
<evidence type="ECO:0000259" key="8">
    <source>
        <dbReference type="Pfam" id="PF20684"/>
    </source>
</evidence>
<evidence type="ECO:0000256" key="3">
    <source>
        <dbReference type="ARBA" id="ARBA00022989"/>
    </source>
</evidence>
<evidence type="ECO:0000256" key="2">
    <source>
        <dbReference type="ARBA" id="ARBA00022692"/>
    </source>
</evidence>
<evidence type="ECO:0000313" key="10">
    <source>
        <dbReference type="Proteomes" id="UP000624244"/>
    </source>
</evidence>
<gene>
    <name evidence="9" type="ORF">GGP41_000386</name>
</gene>
<organism evidence="9 10">
    <name type="scientific">Cochliobolus sativus</name>
    <name type="common">Common root rot and spot blotch fungus</name>
    <name type="synonym">Bipolaris sorokiniana</name>
    <dbReference type="NCBI Taxonomy" id="45130"/>
    <lineage>
        <taxon>Eukaryota</taxon>
        <taxon>Fungi</taxon>
        <taxon>Dikarya</taxon>
        <taxon>Ascomycota</taxon>
        <taxon>Pezizomycotina</taxon>
        <taxon>Dothideomycetes</taxon>
        <taxon>Pleosporomycetidae</taxon>
        <taxon>Pleosporales</taxon>
        <taxon>Pleosporineae</taxon>
        <taxon>Pleosporaceae</taxon>
        <taxon>Bipolaris</taxon>
    </lineage>
</organism>
<feature type="transmembrane region" description="Helical" evidence="7">
    <location>
        <begin position="248"/>
        <end position="268"/>
    </location>
</feature>
<dbReference type="AlphaFoldDB" id="A0A8H5ZE31"/>
<feature type="region of interest" description="Disordered" evidence="6">
    <location>
        <begin position="328"/>
        <end position="364"/>
    </location>
</feature>
<evidence type="ECO:0000256" key="5">
    <source>
        <dbReference type="ARBA" id="ARBA00038359"/>
    </source>
</evidence>
<dbReference type="PANTHER" id="PTHR33048:SF129">
    <property type="entry name" value="INTEGRAL MEMBRANE PROTEIN-RELATED"/>
    <property type="match status" value="1"/>
</dbReference>
<evidence type="ECO:0000256" key="4">
    <source>
        <dbReference type="ARBA" id="ARBA00023136"/>
    </source>
</evidence>
<reference evidence="9" key="1">
    <citation type="submission" date="2019-11" db="EMBL/GenBank/DDBJ databases">
        <title>Bipolaris sorokiniana Genome sequencing.</title>
        <authorList>
            <person name="Wang H."/>
        </authorList>
    </citation>
    <scope>NUCLEOTIDE SEQUENCE</scope>
</reference>
<feature type="transmembrane region" description="Helical" evidence="7">
    <location>
        <begin position="124"/>
        <end position="147"/>
    </location>
</feature>
<feature type="transmembrane region" description="Helical" evidence="7">
    <location>
        <begin position="63"/>
        <end position="83"/>
    </location>
</feature>
<feature type="region of interest" description="Disordered" evidence="6">
    <location>
        <begin position="399"/>
        <end position="421"/>
    </location>
</feature>